<reference evidence="2" key="1">
    <citation type="submission" date="2016-03" db="EMBL/GenBank/DDBJ databases">
        <title>Updated assembly of Pseudogymnoascus destructans, the fungus causing white-nose syndrome of bats.</title>
        <authorList>
            <person name="Palmer J.M."/>
            <person name="Drees K.P."/>
            <person name="Foster J.T."/>
            <person name="Lindner D.L."/>
        </authorList>
    </citation>
    <scope>NUCLEOTIDE SEQUENCE [LARGE SCALE GENOMIC DNA]</scope>
    <source>
        <strain evidence="2">20631-21</strain>
    </source>
</reference>
<dbReference type="Pfam" id="PF11885">
    <property type="entry name" value="DUF3405"/>
    <property type="match status" value="1"/>
</dbReference>
<dbReference type="InterPro" id="IPR021822">
    <property type="entry name" value="DUF3405"/>
</dbReference>
<dbReference type="RefSeq" id="XP_024325305.1">
    <property type="nucleotide sequence ID" value="XM_024466818.1"/>
</dbReference>
<proteinExistence type="predicted"/>
<feature type="compositionally biased region" description="Basic and acidic residues" evidence="1">
    <location>
        <begin position="262"/>
        <end position="272"/>
    </location>
</feature>
<dbReference type="GeneID" id="36286246"/>
<sequence>MAIRWRSQSVVLAVLVTFIFFFVLQNDRLRGVSITPDHENPGGTPAEAQFDEKMEEEFMKELDIFYGEVQKTQVTGAIYTPTLKNLETNATIMDQIRYPNALSPLAIEVPYSPIPAKSYCPQYEIQDKNQWAVSHPAKFTNCGSPWSNFGISDNIQTFAGNPKGFPSPGFGDRDALDWEKYTCFDRQGRFGRYGYIEGKGESEIKPAINWESVNWGALQDHCLYKNVERFPMPRTEPGQNLKGLGWISPMDRSHMKRGIQRRQDPAKGEIPRPHPNRVPPPPVANRTAILIRARYDTVYRDNDVLNIRALINELSFKTGGEYQVYLLVEVEDCDDATWTDKSLYDAVVAKSVPPEFSEMAHIYTERLLRSWYPAMPSKADIGGPVLEKLEWLPIQRFAHLNPSYDYFWKWDLNVRFTGHYYDLAKSLPRFAQRQPRKCLWERNERLATPSLDGPYETVFRDKVEKESDPEGIIWDVPVVPEFTQQGPRRPAAEEAKNEHFMWGLGEKADLITLFPIFNPVGTTWSGRNDVWGYKHGKNLARRATAGTFGIASKRLLNLMQKESLEGRFLNAEMAAPTVALLHGLKAVYAPQPIWFEHAWIGEGLRKYFNSGPRKEVGSSQRSLYGGGKRGLLWEGSTFDTNSKAAAKMWDKWMGVGEGAAEFEKKNGRMCLPPMLLFPVQDKSPVVWKYTPPAGVGSPKN</sequence>
<gene>
    <name evidence="2" type="ORF">VC83_03169</name>
</gene>
<evidence type="ECO:0000256" key="1">
    <source>
        <dbReference type="SAM" id="MobiDB-lite"/>
    </source>
</evidence>
<feature type="region of interest" description="Disordered" evidence="1">
    <location>
        <begin position="262"/>
        <end position="283"/>
    </location>
</feature>
<name>A0A177AFR7_9PEZI</name>
<organism evidence="2">
    <name type="scientific">Pseudogymnoascus destructans</name>
    <dbReference type="NCBI Taxonomy" id="655981"/>
    <lineage>
        <taxon>Eukaryota</taxon>
        <taxon>Fungi</taxon>
        <taxon>Dikarya</taxon>
        <taxon>Ascomycota</taxon>
        <taxon>Pezizomycotina</taxon>
        <taxon>Leotiomycetes</taxon>
        <taxon>Thelebolales</taxon>
        <taxon>Thelebolaceae</taxon>
        <taxon>Pseudogymnoascus</taxon>
    </lineage>
</organism>
<dbReference type="PANTHER" id="PTHR36205">
    <property type="entry name" value="CHROMOSOME 19, WHOLE GENOME SHOTGUN SEQUENCE"/>
    <property type="match status" value="1"/>
</dbReference>
<evidence type="ECO:0000313" key="2">
    <source>
        <dbReference type="EMBL" id="OAF60023.1"/>
    </source>
</evidence>
<dbReference type="EMBL" id="KV441392">
    <property type="protein sequence ID" value="OAF60023.1"/>
    <property type="molecule type" value="Genomic_DNA"/>
</dbReference>
<dbReference type="Proteomes" id="UP000077154">
    <property type="component" value="Unassembled WGS sequence"/>
</dbReference>
<accession>A0A177AFR7</accession>
<protein>
    <submittedName>
        <fullName evidence="2">Uncharacterized protein</fullName>
    </submittedName>
</protein>
<dbReference type="eggNOG" id="ENOG502SMKU">
    <property type="taxonomic scope" value="Eukaryota"/>
</dbReference>
<dbReference type="AlphaFoldDB" id="A0A177AFR7"/>
<dbReference type="OrthoDB" id="3353407at2759"/>
<dbReference type="VEuPathDB" id="FungiDB:GMDG_03963"/>
<dbReference type="PANTHER" id="PTHR36205:SF2">
    <property type="entry name" value="MAJOR FACILITATOR SUPERFAMILY TRANSPORTER"/>
    <property type="match status" value="1"/>
</dbReference>